<dbReference type="GO" id="GO:0009236">
    <property type="term" value="P:cobalamin biosynthetic process"/>
    <property type="evidence" value="ECO:0007669"/>
    <property type="project" value="UniProtKB-KW"/>
</dbReference>
<dbReference type="GO" id="GO:0032259">
    <property type="term" value="P:methylation"/>
    <property type="evidence" value="ECO:0007669"/>
    <property type="project" value="UniProtKB-KW"/>
</dbReference>
<accession>A0A109W6E3</accession>
<evidence type="ECO:0000256" key="2">
    <source>
        <dbReference type="ARBA" id="ARBA00012162"/>
    </source>
</evidence>
<evidence type="ECO:0000256" key="1">
    <source>
        <dbReference type="ARBA" id="ARBA00005879"/>
    </source>
</evidence>
<organism evidence="13 14">
    <name type="scientific">Desulfomicrobium orale DSM 12838</name>
    <dbReference type="NCBI Taxonomy" id="888061"/>
    <lineage>
        <taxon>Bacteria</taxon>
        <taxon>Pseudomonadati</taxon>
        <taxon>Thermodesulfobacteriota</taxon>
        <taxon>Desulfovibrionia</taxon>
        <taxon>Desulfovibrionales</taxon>
        <taxon>Desulfomicrobiaceae</taxon>
        <taxon>Desulfomicrobium</taxon>
    </lineage>
</organism>
<dbReference type="GO" id="GO:0004851">
    <property type="term" value="F:uroporphyrin-III C-methyltransferase activity"/>
    <property type="evidence" value="ECO:0007669"/>
    <property type="project" value="UniProtKB-EC"/>
</dbReference>
<evidence type="ECO:0000256" key="4">
    <source>
        <dbReference type="ARBA" id="ARBA00022603"/>
    </source>
</evidence>
<dbReference type="SUPFAM" id="SSF69618">
    <property type="entry name" value="HemD-like"/>
    <property type="match status" value="1"/>
</dbReference>
<reference evidence="14" key="1">
    <citation type="submission" date="2016-02" db="EMBL/GenBank/DDBJ databases">
        <authorList>
            <person name="Holder M.E."/>
            <person name="Ajami N.J."/>
            <person name="Petrosino J.F."/>
        </authorList>
    </citation>
    <scope>NUCLEOTIDE SEQUENCE [LARGE SCALE GENOMIC DNA]</scope>
    <source>
        <strain evidence="14">DSM 12838</strain>
    </source>
</reference>
<evidence type="ECO:0000256" key="8">
    <source>
        <dbReference type="ARBA" id="ARBA00025705"/>
    </source>
</evidence>
<keyword evidence="14" id="KW-1185">Reference proteome</keyword>
<evidence type="ECO:0000313" key="13">
    <source>
        <dbReference type="EMBL" id="AMD93678.1"/>
    </source>
</evidence>
<dbReference type="CDD" id="cd06578">
    <property type="entry name" value="HemD"/>
    <property type="match status" value="1"/>
</dbReference>
<dbReference type="UniPathway" id="UPA00262">
    <property type="reaction ID" value="UER00211"/>
</dbReference>
<keyword evidence="5 10" id="KW-0808">Transferase</keyword>
<evidence type="ECO:0000256" key="6">
    <source>
        <dbReference type="ARBA" id="ARBA00022691"/>
    </source>
</evidence>
<dbReference type="FunFam" id="3.40.1010.10:FF:000001">
    <property type="entry name" value="Siroheme synthase"/>
    <property type="match status" value="1"/>
</dbReference>
<dbReference type="EMBL" id="CP014230">
    <property type="protein sequence ID" value="AMD93678.1"/>
    <property type="molecule type" value="Genomic_DNA"/>
</dbReference>
<dbReference type="InterPro" id="IPR035996">
    <property type="entry name" value="4pyrrol_Methylase_sf"/>
</dbReference>
<dbReference type="SUPFAM" id="SSF53790">
    <property type="entry name" value="Tetrapyrrole methylase"/>
    <property type="match status" value="1"/>
</dbReference>
<dbReference type="InterPro" id="IPR006366">
    <property type="entry name" value="CobA/CysG_C"/>
</dbReference>
<gene>
    <name evidence="13" type="ORF">AXF15_11590</name>
</gene>
<dbReference type="NCBIfam" id="NF004790">
    <property type="entry name" value="PRK06136.1"/>
    <property type="match status" value="1"/>
</dbReference>
<comment type="pathway">
    <text evidence="9">Cofactor biosynthesis; adenosylcobalamin biosynthesis; precorrin-2 from uroporphyrinogen III: step 1/1.</text>
</comment>
<dbReference type="STRING" id="888061.AXF15_11590"/>
<dbReference type="RefSeq" id="WP_066607683.1">
    <property type="nucleotide sequence ID" value="NZ_CP014230.1"/>
</dbReference>
<dbReference type="PROSITE" id="PS00840">
    <property type="entry name" value="SUMT_2"/>
    <property type="match status" value="1"/>
</dbReference>
<dbReference type="Proteomes" id="UP000063964">
    <property type="component" value="Chromosome"/>
</dbReference>
<evidence type="ECO:0000256" key="5">
    <source>
        <dbReference type="ARBA" id="ARBA00022679"/>
    </source>
</evidence>
<dbReference type="OrthoDB" id="9815856at2"/>
<dbReference type="Gene3D" id="3.40.50.10090">
    <property type="match status" value="2"/>
</dbReference>
<dbReference type="InterPro" id="IPR050161">
    <property type="entry name" value="Siro_Cobalamin_biosynth"/>
</dbReference>
<keyword evidence="3" id="KW-0169">Cobalamin biosynthesis</keyword>
<dbReference type="CDD" id="cd11642">
    <property type="entry name" value="SUMT"/>
    <property type="match status" value="1"/>
</dbReference>
<evidence type="ECO:0000256" key="9">
    <source>
        <dbReference type="ARBA" id="ARBA00060548"/>
    </source>
</evidence>
<comment type="similarity">
    <text evidence="1 10">Belongs to the precorrin methyltransferase family.</text>
</comment>
<dbReference type="FunFam" id="3.30.950.10:FF:000001">
    <property type="entry name" value="Siroheme synthase"/>
    <property type="match status" value="1"/>
</dbReference>
<dbReference type="KEGG" id="doa:AXF15_11590"/>
<keyword evidence="4 10" id="KW-0489">Methyltransferase</keyword>
<evidence type="ECO:0000256" key="3">
    <source>
        <dbReference type="ARBA" id="ARBA00022573"/>
    </source>
</evidence>
<dbReference type="NCBIfam" id="TIGR01469">
    <property type="entry name" value="cobA_cysG_Cterm"/>
    <property type="match status" value="1"/>
</dbReference>
<dbReference type="Gene3D" id="3.30.950.10">
    <property type="entry name" value="Methyltransferase, Cobalt-precorrin-4 Transmethylase, Domain 2"/>
    <property type="match status" value="1"/>
</dbReference>
<sequence>MSKAYLIGAGPGDPGLITVKGQRILREADVVIYDYLANKAFLDQCRPDAELIYVGKKGGDHTLPQGQINDLIVSKVREGKSVARLKGGDPYIFGRGAEEAEELLDAGLSFEVVPGVTSAVAGAAYAGIPLTHRRYASSVSLITGHEDPTKPDSAHNWAALAASASTLCFYMGVKNLAYITRQLMEHGMRPDMPAALVRWGTTARHQSWVSTVGEIAALAEAEGIKAPSMLVVGEVVQLRDRLNWFEQLPLHGRGVVVTRAREQASGLKDTLERLGAACYEFPTITIRPLDDYALVREAIGRLSGYDWLIFTSVNGVRHFWAQLEEAGRDSRALGGAQVAAIGPATAEALRERGIRPDFIPPKYVAESVVAGLLERGIAGKRVLVPRARVAREVLPEELGKVAHVDVLPVYETALTQEDGGEIVSLLEKGRLHYLTFSSSSTVDNFFALVPPDTIRPYAGRTLKICCIGPVTAGTLKKYGFTPDIMPADYTIPALVDALVKAS</sequence>
<dbReference type="GO" id="GO:0019354">
    <property type="term" value="P:siroheme biosynthetic process"/>
    <property type="evidence" value="ECO:0007669"/>
    <property type="project" value="UniProtKB-UniPathway"/>
</dbReference>
<protein>
    <recommendedName>
        <fullName evidence="2">uroporphyrinogen-III C-methyltransferase</fullName>
        <ecNumber evidence="2">2.1.1.107</ecNumber>
    </recommendedName>
</protein>
<dbReference type="Gene3D" id="3.40.1010.10">
    <property type="entry name" value="Cobalt-precorrin-4 Transmethylase, Domain 1"/>
    <property type="match status" value="1"/>
</dbReference>
<dbReference type="Pfam" id="PF00590">
    <property type="entry name" value="TP_methylase"/>
    <property type="match status" value="1"/>
</dbReference>
<dbReference type="AlphaFoldDB" id="A0A109W6E3"/>
<name>A0A109W6E3_9BACT</name>
<evidence type="ECO:0000256" key="10">
    <source>
        <dbReference type="RuleBase" id="RU003960"/>
    </source>
</evidence>
<evidence type="ECO:0000256" key="7">
    <source>
        <dbReference type="ARBA" id="ARBA00023244"/>
    </source>
</evidence>
<feature type="domain" description="Tetrapyrrole biosynthesis uroporphyrinogen III synthase" evidence="12">
    <location>
        <begin position="267"/>
        <end position="495"/>
    </location>
</feature>
<dbReference type="Pfam" id="PF02602">
    <property type="entry name" value="HEM4"/>
    <property type="match status" value="1"/>
</dbReference>
<evidence type="ECO:0000313" key="14">
    <source>
        <dbReference type="Proteomes" id="UP000063964"/>
    </source>
</evidence>
<dbReference type="InterPro" id="IPR014777">
    <property type="entry name" value="4pyrrole_Mease_sub1"/>
</dbReference>
<evidence type="ECO:0000259" key="11">
    <source>
        <dbReference type="Pfam" id="PF00590"/>
    </source>
</evidence>
<dbReference type="InterPro" id="IPR014776">
    <property type="entry name" value="4pyrrole_Mease_sub2"/>
</dbReference>
<dbReference type="InterPro" id="IPR000878">
    <property type="entry name" value="4pyrrol_Mease"/>
</dbReference>
<dbReference type="PANTHER" id="PTHR45790:SF3">
    <property type="entry name" value="S-ADENOSYL-L-METHIONINE-DEPENDENT UROPORPHYRINOGEN III METHYLTRANSFERASE, CHLOROPLASTIC"/>
    <property type="match status" value="1"/>
</dbReference>
<dbReference type="InterPro" id="IPR036108">
    <property type="entry name" value="4pyrrol_syn_uPrphyn_synt_sf"/>
</dbReference>
<dbReference type="EC" id="2.1.1.107" evidence="2"/>
<comment type="pathway">
    <text evidence="8">Porphyrin-containing compound metabolism; siroheme biosynthesis; precorrin-2 from uroporphyrinogen III: step 1/1.</text>
</comment>
<keyword evidence="7" id="KW-0627">Porphyrin biosynthesis</keyword>
<dbReference type="PROSITE" id="PS00839">
    <property type="entry name" value="SUMT_1"/>
    <property type="match status" value="1"/>
</dbReference>
<dbReference type="InterPro" id="IPR003043">
    <property type="entry name" value="Uropor_MeTrfase_CS"/>
</dbReference>
<dbReference type="InterPro" id="IPR003754">
    <property type="entry name" value="4pyrrol_synth_uPrphyn_synth"/>
</dbReference>
<keyword evidence="6" id="KW-0949">S-adenosyl-L-methionine</keyword>
<proteinExistence type="inferred from homology"/>
<dbReference type="PANTHER" id="PTHR45790">
    <property type="entry name" value="SIROHEME SYNTHASE-RELATED"/>
    <property type="match status" value="1"/>
</dbReference>
<feature type="domain" description="Tetrapyrrole methylase" evidence="11">
    <location>
        <begin position="5"/>
        <end position="216"/>
    </location>
</feature>
<evidence type="ECO:0000259" key="12">
    <source>
        <dbReference type="Pfam" id="PF02602"/>
    </source>
</evidence>
<dbReference type="GO" id="GO:0004852">
    <property type="term" value="F:uroporphyrinogen-III synthase activity"/>
    <property type="evidence" value="ECO:0007669"/>
    <property type="project" value="InterPro"/>
</dbReference>